<dbReference type="EMBL" id="CP000514">
    <property type="protein sequence ID" value="ABM20783.1"/>
    <property type="molecule type" value="Genomic_DNA"/>
</dbReference>
<evidence type="ECO:0000256" key="1">
    <source>
        <dbReference type="SAM" id="MobiDB-lite"/>
    </source>
</evidence>
<feature type="region of interest" description="Disordered" evidence="1">
    <location>
        <begin position="1"/>
        <end position="45"/>
    </location>
</feature>
<keyword evidence="2" id="KW-0812">Transmembrane</keyword>
<dbReference type="KEGG" id="maq:Maqu_3714"/>
<sequence length="388" mass="45338">MNCGADSTNNSDQYYGPAAYRPQSIPDQPVQQQNSNHSTLGRSTSFRLPWGSTHDVITPLLMERTPPKALRHIEKNGNLLRARGFQGEFNHECIRFARLAWRSRVINLLEVGGKMVAVILTPFVLITYLMFVYLLAPAETWFSVLQGFLPAIFWTIGFPASAWLCARVIFKLFPGWCVKNGKGPEWELNRRTGMVTQWHYSRKLPFRKQIAPQIIQAPFYEFDGWVLAGADRFGPRFDFVLCHRYQKLIVRIGDDLLSWHRFPDMCYAFWDFIQNYMDVTRPLPDIPALEAYRHLDPVTADHDRRNKRSARHWRDMDDRTFDQKVRQMFSDIKRINIEKRPNLMAKKVRYAHMTPEDMLAYGRGSRQSRQRRAKSGLKKEPIRSVPSD</sequence>
<protein>
    <submittedName>
        <fullName evidence="3">Uncharacterized protein</fullName>
    </submittedName>
</protein>
<dbReference type="STRING" id="351348.Maqu_3714"/>
<feature type="compositionally biased region" description="Polar residues" evidence="1">
    <location>
        <begin position="25"/>
        <end position="45"/>
    </location>
</feature>
<feature type="compositionally biased region" description="Basic residues" evidence="1">
    <location>
        <begin position="366"/>
        <end position="376"/>
    </location>
</feature>
<gene>
    <name evidence="3" type="ordered locus">Maqu_3714</name>
</gene>
<reference evidence="4" key="1">
    <citation type="journal article" date="2011" name="Appl. Environ. Microbiol.">
        <title>Genomic potential of Marinobacter aquaeolei, a biogeochemical 'opportunitroph'.</title>
        <authorList>
            <person name="Singer E."/>
            <person name="Webb E.A."/>
            <person name="Nelson W.C."/>
            <person name="Heidelberg J.F."/>
            <person name="Ivanova N."/>
            <person name="Pati A."/>
            <person name="Edwards K.J."/>
        </authorList>
    </citation>
    <scope>NUCLEOTIDE SEQUENCE [LARGE SCALE GENOMIC DNA]</scope>
    <source>
        <strain evidence="4">ATCC 700491 / DSM 11845 / VT8</strain>
    </source>
</reference>
<dbReference type="RefSeq" id="WP_011787118.1">
    <property type="nucleotide sequence ID" value="NC_008740.1"/>
</dbReference>
<organism evidence="3 4">
    <name type="scientific">Marinobacter nauticus (strain ATCC 700491 / DSM 11845 / VT8)</name>
    <name type="common">Marinobacter aquaeolei</name>
    <dbReference type="NCBI Taxonomy" id="351348"/>
    <lineage>
        <taxon>Bacteria</taxon>
        <taxon>Pseudomonadati</taxon>
        <taxon>Pseudomonadota</taxon>
        <taxon>Gammaproteobacteria</taxon>
        <taxon>Pseudomonadales</taxon>
        <taxon>Marinobacteraceae</taxon>
        <taxon>Marinobacter</taxon>
    </lineage>
</organism>
<dbReference type="OrthoDB" id="6160351at2"/>
<proteinExistence type="predicted"/>
<evidence type="ECO:0000256" key="2">
    <source>
        <dbReference type="SAM" id="Phobius"/>
    </source>
</evidence>
<name>A1U714_MARN8</name>
<feature type="compositionally biased region" description="Polar residues" evidence="1">
    <location>
        <begin position="1"/>
        <end position="13"/>
    </location>
</feature>
<evidence type="ECO:0000313" key="4">
    <source>
        <dbReference type="Proteomes" id="UP000000998"/>
    </source>
</evidence>
<dbReference type="Proteomes" id="UP000000998">
    <property type="component" value="Chromosome"/>
</dbReference>
<keyword evidence="2" id="KW-1133">Transmembrane helix</keyword>
<keyword evidence="2" id="KW-0472">Membrane</keyword>
<feature type="transmembrane region" description="Helical" evidence="2">
    <location>
        <begin position="148"/>
        <end position="170"/>
    </location>
</feature>
<evidence type="ECO:0000313" key="3">
    <source>
        <dbReference type="EMBL" id="ABM20783.1"/>
    </source>
</evidence>
<dbReference type="eggNOG" id="ENOG5031PAH">
    <property type="taxonomic scope" value="Bacteria"/>
</dbReference>
<dbReference type="HOGENOM" id="CLU_791945_0_0_6"/>
<feature type="region of interest" description="Disordered" evidence="1">
    <location>
        <begin position="359"/>
        <end position="388"/>
    </location>
</feature>
<accession>A1U714</accession>
<dbReference type="AlphaFoldDB" id="A1U714"/>
<feature type="transmembrane region" description="Helical" evidence="2">
    <location>
        <begin position="116"/>
        <end position="136"/>
    </location>
</feature>